<evidence type="ECO:0000313" key="1">
    <source>
        <dbReference type="EMBL" id="ORY51359.1"/>
    </source>
</evidence>
<keyword evidence="2" id="KW-1185">Reference proteome</keyword>
<dbReference type="Proteomes" id="UP000193642">
    <property type="component" value="Unassembled WGS sequence"/>
</dbReference>
<gene>
    <name evidence="1" type="ORF">BCR33DRAFT_762132</name>
</gene>
<organism evidence="1 2">
    <name type="scientific">Rhizoclosmatium globosum</name>
    <dbReference type="NCBI Taxonomy" id="329046"/>
    <lineage>
        <taxon>Eukaryota</taxon>
        <taxon>Fungi</taxon>
        <taxon>Fungi incertae sedis</taxon>
        <taxon>Chytridiomycota</taxon>
        <taxon>Chytridiomycota incertae sedis</taxon>
        <taxon>Chytridiomycetes</taxon>
        <taxon>Chytridiales</taxon>
        <taxon>Chytriomycetaceae</taxon>
        <taxon>Rhizoclosmatium</taxon>
    </lineage>
</organism>
<protein>
    <submittedName>
        <fullName evidence="1">Uncharacterized protein</fullName>
    </submittedName>
</protein>
<proteinExistence type="predicted"/>
<sequence>MSLEHLYVQVQTLTAAQEWGQLATLLEETEAGVFPCYPEPRMPLSSGSSGSNGSSPGGGDVDAALVCWDARVFSAQLASLLIVGDVAAARLLVRRVPGHVARVSHEWRLLLQVAASLHDNDFNAALTTLAKACSSLPVLLTRAEPVAPEGAAISYLIPPASSSTQHNSIPERQEALSRLVAPLFHALLESLTSRVLRLIGTAFTSIKITSFLHFLGSTYSQELLLTSIHDGSLATRMNVESVSLSIDTDCVNIVKGSKESEKQGINAPGLEQVQELARYLVHLEREA</sequence>
<reference evidence="1 2" key="1">
    <citation type="submission" date="2016-07" db="EMBL/GenBank/DDBJ databases">
        <title>Pervasive Adenine N6-methylation of Active Genes in Fungi.</title>
        <authorList>
            <consortium name="DOE Joint Genome Institute"/>
            <person name="Mondo S.J."/>
            <person name="Dannebaum R.O."/>
            <person name="Kuo R.C."/>
            <person name="Labutti K."/>
            <person name="Haridas S."/>
            <person name="Kuo A."/>
            <person name="Salamov A."/>
            <person name="Ahrendt S.R."/>
            <person name="Lipzen A."/>
            <person name="Sullivan W."/>
            <person name="Andreopoulos W.B."/>
            <person name="Clum A."/>
            <person name="Lindquist E."/>
            <person name="Daum C."/>
            <person name="Ramamoorthy G.K."/>
            <person name="Gryganskyi A."/>
            <person name="Culley D."/>
            <person name="Magnuson J.K."/>
            <person name="James T.Y."/>
            <person name="O'Malley M.A."/>
            <person name="Stajich J.E."/>
            <person name="Spatafora J.W."/>
            <person name="Visel A."/>
            <person name="Grigoriev I.V."/>
        </authorList>
    </citation>
    <scope>NUCLEOTIDE SEQUENCE [LARGE SCALE GENOMIC DNA]</scope>
    <source>
        <strain evidence="1 2">JEL800</strain>
    </source>
</reference>
<dbReference type="EMBL" id="MCGO01000005">
    <property type="protein sequence ID" value="ORY51359.1"/>
    <property type="molecule type" value="Genomic_DNA"/>
</dbReference>
<evidence type="ECO:0000313" key="2">
    <source>
        <dbReference type="Proteomes" id="UP000193642"/>
    </source>
</evidence>
<dbReference type="OrthoDB" id="2119140at2759"/>
<accession>A0A1Y2CWE7</accession>
<comment type="caution">
    <text evidence="1">The sequence shown here is derived from an EMBL/GenBank/DDBJ whole genome shotgun (WGS) entry which is preliminary data.</text>
</comment>
<dbReference type="AlphaFoldDB" id="A0A1Y2CWE7"/>
<name>A0A1Y2CWE7_9FUNG</name>